<keyword evidence="1" id="KW-0812">Transmembrane</keyword>
<dbReference type="AlphaFoldDB" id="A0A431TFU0"/>
<dbReference type="Pfam" id="PF16694">
    <property type="entry name" value="Cytochrome_P460"/>
    <property type="match status" value="1"/>
</dbReference>
<name>A0A431TFU0_9BURK</name>
<dbReference type="RefSeq" id="WP_093199344.1">
    <property type="nucleotide sequence ID" value="NZ_RXOE01000009.1"/>
</dbReference>
<dbReference type="Gene3D" id="3.50.70.20">
    <property type="entry name" value="Cytochrome P460"/>
    <property type="match status" value="1"/>
</dbReference>
<keyword evidence="1" id="KW-1133">Transmembrane helix</keyword>
<evidence type="ECO:0000313" key="4">
    <source>
        <dbReference type="Proteomes" id="UP000267418"/>
    </source>
</evidence>
<feature type="transmembrane region" description="Helical" evidence="1">
    <location>
        <begin position="29"/>
        <end position="51"/>
    </location>
</feature>
<dbReference type="Proteomes" id="UP000267418">
    <property type="component" value="Unassembled WGS sequence"/>
</dbReference>
<feature type="domain" description="Cytochrome P460" evidence="2">
    <location>
        <begin position="72"/>
        <end position="195"/>
    </location>
</feature>
<protein>
    <submittedName>
        <fullName evidence="3">Cytochrome C oxidase subunit III</fullName>
    </submittedName>
</protein>
<dbReference type="InterPro" id="IPR038142">
    <property type="entry name" value="Cytochrome_P460_sp"/>
</dbReference>
<accession>A0A431TFU0</accession>
<evidence type="ECO:0000313" key="3">
    <source>
        <dbReference type="EMBL" id="RTQ31495.1"/>
    </source>
</evidence>
<keyword evidence="4" id="KW-1185">Reference proteome</keyword>
<sequence length="199" mass="20954">MNNPHTHQPSGTDAAKASSRSFKGAPAKLASFGLLALAAALATFAVAPIAAKETRTAAASSDASPIYGVTIPKGYRQWQLIAPAIEAEPLNELRAVLGNAKAIKAYDQGTLPFPDGTVLVKLAWKHVQSPEFAPASVPGAATTVQVMVKDSKKYAATGGWGFGRFIDGKPADLAQHQTCFACHQSLVKNHDYVFTRLAP</sequence>
<dbReference type="EMBL" id="RXOE01000009">
    <property type="protein sequence ID" value="RTQ31495.1"/>
    <property type="molecule type" value="Genomic_DNA"/>
</dbReference>
<gene>
    <name evidence="3" type="ORF">EJP69_25975</name>
</gene>
<dbReference type="OrthoDB" id="511546at2"/>
<dbReference type="CDD" id="cd20753">
    <property type="entry name" value="cyt_P460_Mc-like"/>
    <property type="match status" value="1"/>
</dbReference>
<comment type="caution">
    <text evidence="3">The sequence shown here is derived from an EMBL/GenBank/DDBJ whole genome shotgun (WGS) entry which is preliminary data.</text>
</comment>
<keyword evidence="1" id="KW-0472">Membrane</keyword>
<evidence type="ECO:0000256" key="1">
    <source>
        <dbReference type="SAM" id="Phobius"/>
    </source>
</evidence>
<evidence type="ECO:0000259" key="2">
    <source>
        <dbReference type="Pfam" id="PF16694"/>
    </source>
</evidence>
<reference evidence="3 4" key="1">
    <citation type="submission" date="2018-12" db="EMBL/GenBank/DDBJ databases">
        <title>The genome of Variovorax gossypii DSM 100435.</title>
        <authorList>
            <person name="Gao J."/>
            <person name="Sun J."/>
        </authorList>
    </citation>
    <scope>NUCLEOTIDE SEQUENCE [LARGE SCALE GENOMIC DNA]</scope>
    <source>
        <strain evidence="3 4">DSM 100435</strain>
    </source>
</reference>
<organism evidence="3 4">
    <name type="scientific">Variovorax gossypii</name>
    <dbReference type="NCBI Taxonomy" id="1679495"/>
    <lineage>
        <taxon>Bacteria</taxon>
        <taxon>Pseudomonadati</taxon>
        <taxon>Pseudomonadota</taxon>
        <taxon>Betaproteobacteria</taxon>
        <taxon>Burkholderiales</taxon>
        <taxon>Comamonadaceae</taxon>
        <taxon>Variovorax</taxon>
    </lineage>
</organism>
<dbReference type="InterPro" id="IPR032033">
    <property type="entry name" value="Cytochrome_P460"/>
</dbReference>
<proteinExistence type="predicted"/>